<comment type="catalytic activity">
    <reaction evidence="1">
        <text>[(1-&gt;4)-alpha-D-glucosyl](n) + ADP-alpha-D-glucose = [(1-&gt;4)-alpha-D-glucosyl](n+1) + ADP + H(+)</text>
        <dbReference type="Rhea" id="RHEA:18189"/>
        <dbReference type="Rhea" id="RHEA-COMP:9584"/>
        <dbReference type="Rhea" id="RHEA-COMP:9587"/>
        <dbReference type="ChEBI" id="CHEBI:15378"/>
        <dbReference type="ChEBI" id="CHEBI:15444"/>
        <dbReference type="ChEBI" id="CHEBI:57498"/>
        <dbReference type="ChEBI" id="CHEBI:456216"/>
        <dbReference type="EC" id="2.4.1.21"/>
    </reaction>
</comment>
<dbReference type="GO" id="GO:0009011">
    <property type="term" value="F:alpha-1,4-glucan glucosyltransferase (ADP-glucose donor) activity"/>
    <property type="evidence" value="ECO:0007669"/>
    <property type="project" value="UniProtKB-EC"/>
</dbReference>
<evidence type="ECO:0000256" key="3">
    <source>
        <dbReference type="ARBA" id="ARBA00022676"/>
    </source>
</evidence>
<dbReference type="PANTHER" id="PTHR42655:SF1">
    <property type="entry name" value="GLYCOGEN PHOSPHORYLASE"/>
    <property type="match status" value="1"/>
</dbReference>
<organism evidence="6 7">
    <name type="scientific">Candidatus Nealsonbacteria bacterium CG_4_10_14_0_8_um_filter_37_14</name>
    <dbReference type="NCBI Taxonomy" id="1974684"/>
    <lineage>
        <taxon>Bacteria</taxon>
        <taxon>Candidatus Nealsoniibacteriota</taxon>
    </lineage>
</organism>
<sequence length="524" mass="60356">METMERNYNIVFVTPEMMIPELEEPACEANFRGGLGILSGDIMEGLTKRGINAKAIVPFYDLNWVTREKINYDKTSAQFLFELSPQINGRRDSINIWKINRAGTELFGLHCPDILNVLYTADRWQRLRQEVLIGHTVPALLKKLEIRPDIVWLQEGHTATVIPAMKEDSYFNGEKFLFTTHTSCPEGMEKFYGGWVNELGIKEKYHHNIFIRNGLIDMTWAAMSLADGVTAVSDEHCEVTKRMFPDFAGKVVGIRNGLSRDLWLSPRIKMIENNFNPYNLWEAQQADKKEFIDFIERKTRIKFNSRKPLLGWVRRIAWYKNQYPMLAPVIRAICAERGEFVDTDYGRLEGLGIQVFSAGRAHESDAQCLGWMAEFERWMSDPHLAGKFIFRPEYNLELLKNSARGCDIWFNCPLLGWEACGASDQRAAENGRINLTPRTGGAREYIEEFNPATGKGNGFFLEPYHPITIYNKLKTVSDLYYAWIEKGKDLWLKLCMGAFESGKSLDIVDMIAKYEQIFEKLLKK</sequence>
<keyword evidence="4" id="KW-0808">Transferase</keyword>
<evidence type="ECO:0000256" key="2">
    <source>
        <dbReference type="ARBA" id="ARBA00012588"/>
    </source>
</evidence>
<dbReference type="Pfam" id="PF08323">
    <property type="entry name" value="Glyco_transf_5"/>
    <property type="match status" value="1"/>
</dbReference>
<evidence type="ECO:0000256" key="4">
    <source>
        <dbReference type="ARBA" id="ARBA00022679"/>
    </source>
</evidence>
<dbReference type="AlphaFoldDB" id="A0A2M7R6E0"/>
<dbReference type="Proteomes" id="UP000230767">
    <property type="component" value="Unassembled WGS sequence"/>
</dbReference>
<comment type="caution">
    <text evidence="6">The sequence shown here is derived from an EMBL/GenBank/DDBJ whole genome shotgun (WGS) entry which is preliminary data.</text>
</comment>
<feature type="domain" description="Starch synthase catalytic" evidence="5">
    <location>
        <begin position="32"/>
        <end position="238"/>
    </location>
</feature>
<dbReference type="Gene3D" id="3.40.50.2000">
    <property type="entry name" value="Glycogen Phosphorylase B"/>
    <property type="match status" value="2"/>
</dbReference>
<evidence type="ECO:0000313" key="6">
    <source>
        <dbReference type="EMBL" id="PIY89156.1"/>
    </source>
</evidence>
<protein>
    <recommendedName>
        <fullName evidence="2">starch synthase</fullName>
        <ecNumber evidence="2">2.4.1.21</ecNumber>
    </recommendedName>
</protein>
<evidence type="ECO:0000256" key="1">
    <source>
        <dbReference type="ARBA" id="ARBA00001478"/>
    </source>
</evidence>
<dbReference type="SUPFAM" id="SSF53756">
    <property type="entry name" value="UDP-Glycosyltransferase/glycogen phosphorylase"/>
    <property type="match status" value="1"/>
</dbReference>
<keyword evidence="3" id="KW-0328">Glycosyltransferase</keyword>
<dbReference type="InterPro" id="IPR052182">
    <property type="entry name" value="Glycogen/Maltodextrin_Phosph"/>
</dbReference>
<reference evidence="7" key="1">
    <citation type="submission" date="2017-09" db="EMBL/GenBank/DDBJ databases">
        <title>Depth-based differentiation of microbial function through sediment-hosted aquifers and enrichment of novel symbionts in the deep terrestrial subsurface.</title>
        <authorList>
            <person name="Probst A.J."/>
            <person name="Ladd B."/>
            <person name="Jarett J.K."/>
            <person name="Geller-Mcgrath D.E."/>
            <person name="Sieber C.M.K."/>
            <person name="Emerson J.B."/>
            <person name="Anantharaman K."/>
            <person name="Thomas B.C."/>
            <person name="Malmstrom R."/>
            <person name="Stieglmeier M."/>
            <person name="Klingl A."/>
            <person name="Woyke T."/>
            <person name="Ryan C.M."/>
            <person name="Banfield J.F."/>
        </authorList>
    </citation>
    <scope>NUCLEOTIDE SEQUENCE [LARGE SCALE GENOMIC DNA]</scope>
</reference>
<dbReference type="EC" id="2.4.1.21" evidence="2"/>
<name>A0A2M7R6E0_9BACT</name>
<dbReference type="EMBL" id="PFLW01000045">
    <property type="protein sequence ID" value="PIY89156.1"/>
    <property type="molecule type" value="Genomic_DNA"/>
</dbReference>
<evidence type="ECO:0000259" key="5">
    <source>
        <dbReference type="Pfam" id="PF08323"/>
    </source>
</evidence>
<evidence type="ECO:0000313" key="7">
    <source>
        <dbReference type="Proteomes" id="UP000230767"/>
    </source>
</evidence>
<accession>A0A2M7R6E0</accession>
<dbReference type="PANTHER" id="PTHR42655">
    <property type="entry name" value="GLYCOGEN PHOSPHORYLASE"/>
    <property type="match status" value="1"/>
</dbReference>
<proteinExistence type="predicted"/>
<gene>
    <name evidence="6" type="ORF">COY73_01800</name>
</gene>
<dbReference type="InterPro" id="IPR013534">
    <property type="entry name" value="Starch_synth_cat_dom"/>
</dbReference>